<dbReference type="PROSITE" id="PS50928">
    <property type="entry name" value="ABC_TM1"/>
    <property type="match status" value="1"/>
</dbReference>
<comment type="similarity">
    <text evidence="7">Belongs to the binding-protein-dependent transport system permease family.</text>
</comment>
<feature type="transmembrane region" description="Helical" evidence="7">
    <location>
        <begin position="136"/>
        <end position="160"/>
    </location>
</feature>
<evidence type="ECO:0000256" key="5">
    <source>
        <dbReference type="ARBA" id="ARBA00022989"/>
    </source>
</evidence>
<sequence length="338" mass="37496">MLSLNYLLKRFFASLFLILGTIVITFLLINFAPGDPALVWAGKPRGPQASIAIEKAREYLGLDLPLYTRIAIHVYRFFTGDWGTSVQFKLPVLNLVARSFMASLELVVYSFIIAIPIALWLGTTVALRRGSYIDRLVYYISVVFAGSPRFMVAGILYLILYLSGYSFLGLRTSPSYATFRGLTGFITIDSIISGRIDVFVDSLLRLLPPALALSTYPIGVLTRVIRVSLSETFEEEYVRQAISLGIDRKSIVRRYAYPNIISVVAQLIGLMFSYLLLEAMVVENVFVREGLGNLVSRAIVASDFPLLIGATVFTAIVLIITNTLADVIQAITNPRVQI</sequence>
<dbReference type="PANTHER" id="PTHR43163:SF6">
    <property type="entry name" value="DIPEPTIDE TRANSPORT SYSTEM PERMEASE PROTEIN DPPB-RELATED"/>
    <property type="match status" value="1"/>
</dbReference>
<evidence type="ECO:0000256" key="3">
    <source>
        <dbReference type="ARBA" id="ARBA00022475"/>
    </source>
</evidence>
<dbReference type="AlphaFoldDB" id="A0A7J3MYG4"/>
<proteinExistence type="inferred from homology"/>
<dbReference type="SUPFAM" id="SSF161098">
    <property type="entry name" value="MetI-like"/>
    <property type="match status" value="1"/>
</dbReference>
<feature type="transmembrane region" description="Helical" evidence="7">
    <location>
        <begin position="12"/>
        <end position="32"/>
    </location>
</feature>
<comment type="subcellular location">
    <subcellularLocation>
        <location evidence="1 7">Cell membrane</location>
        <topology evidence="1 7">Multi-pass membrane protein</topology>
    </subcellularLocation>
</comment>
<dbReference type="GO" id="GO:0005886">
    <property type="term" value="C:plasma membrane"/>
    <property type="evidence" value="ECO:0007669"/>
    <property type="project" value="UniProtKB-SubCell"/>
</dbReference>
<evidence type="ECO:0000256" key="2">
    <source>
        <dbReference type="ARBA" id="ARBA00022448"/>
    </source>
</evidence>
<organism evidence="10">
    <name type="scientific">Ignisphaera aggregans</name>
    <dbReference type="NCBI Taxonomy" id="334771"/>
    <lineage>
        <taxon>Archaea</taxon>
        <taxon>Thermoproteota</taxon>
        <taxon>Thermoprotei</taxon>
        <taxon>Desulfurococcales</taxon>
        <taxon>Desulfurococcaceae</taxon>
        <taxon>Ignisphaera</taxon>
    </lineage>
</organism>
<dbReference type="InterPro" id="IPR045621">
    <property type="entry name" value="BPD_transp_1_N"/>
</dbReference>
<evidence type="ECO:0000256" key="1">
    <source>
        <dbReference type="ARBA" id="ARBA00004651"/>
    </source>
</evidence>
<gene>
    <name evidence="9" type="ORF">ENT99_07595</name>
    <name evidence="10" type="ORF">ENU64_03580</name>
</gene>
<dbReference type="Pfam" id="PF19300">
    <property type="entry name" value="BPD_transp_1_N"/>
    <property type="match status" value="1"/>
</dbReference>
<keyword evidence="3" id="KW-1003">Cell membrane</keyword>
<dbReference type="CDD" id="cd06261">
    <property type="entry name" value="TM_PBP2"/>
    <property type="match status" value="1"/>
</dbReference>
<protein>
    <submittedName>
        <fullName evidence="10">ABC transporter permease</fullName>
    </submittedName>
</protein>
<dbReference type="InterPro" id="IPR035906">
    <property type="entry name" value="MetI-like_sf"/>
</dbReference>
<keyword evidence="5 7" id="KW-1133">Transmembrane helix</keyword>
<dbReference type="InterPro" id="IPR000515">
    <property type="entry name" value="MetI-like"/>
</dbReference>
<keyword evidence="2 7" id="KW-0813">Transport</keyword>
<dbReference type="Pfam" id="PF00528">
    <property type="entry name" value="BPD_transp_1"/>
    <property type="match status" value="1"/>
</dbReference>
<accession>A0A7J3MYG4</accession>
<feature type="transmembrane region" description="Helical" evidence="7">
    <location>
        <begin position="304"/>
        <end position="325"/>
    </location>
</feature>
<feature type="transmembrane region" description="Helical" evidence="7">
    <location>
        <begin position="256"/>
        <end position="277"/>
    </location>
</feature>
<dbReference type="EMBL" id="DTDH01000106">
    <property type="protein sequence ID" value="HGT98489.1"/>
    <property type="molecule type" value="Genomic_DNA"/>
</dbReference>
<dbReference type="EMBL" id="DTAU01000143">
    <property type="protein sequence ID" value="HFQ79540.1"/>
    <property type="molecule type" value="Genomic_DNA"/>
</dbReference>
<evidence type="ECO:0000313" key="9">
    <source>
        <dbReference type="EMBL" id="HFQ79540.1"/>
    </source>
</evidence>
<evidence type="ECO:0000256" key="6">
    <source>
        <dbReference type="ARBA" id="ARBA00023136"/>
    </source>
</evidence>
<dbReference type="PANTHER" id="PTHR43163">
    <property type="entry name" value="DIPEPTIDE TRANSPORT SYSTEM PERMEASE PROTEIN DPPB-RELATED"/>
    <property type="match status" value="1"/>
</dbReference>
<dbReference type="GO" id="GO:0055085">
    <property type="term" value="P:transmembrane transport"/>
    <property type="evidence" value="ECO:0007669"/>
    <property type="project" value="InterPro"/>
</dbReference>
<feature type="transmembrane region" description="Helical" evidence="7">
    <location>
        <begin position="106"/>
        <end position="127"/>
    </location>
</feature>
<name>A0A7J3MYG4_9CREN</name>
<evidence type="ECO:0000256" key="4">
    <source>
        <dbReference type="ARBA" id="ARBA00022692"/>
    </source>
</evidence>
<evidence type="ECO:0000313" key="10">
    <source>
        <dbReference type="EMBL" id="HGT98489.1"/>
    </source>
</evidence>
<dbReference type="Gene3D" id="1.10.3720.10">
    <property type="entry name" value="MetI-like"/>
    <property type="match status" value="1"/>
</dbReference>
<reference evidence="10" key="1">
    <citation type="journal article" date="2020" name="mSystems">
        <title>Genome- and Community-Level Interaction Insights into Carbon Utilization and Element Cycling Functions of Hydrothermarchaeota in Hydrothermal Sediment.</title>
        <authorList>
            <person name="Zhou Z."/>
            <person name="Liu Y."/>
            <person name="Xu W."/>
            <person name="Pan J."/>
            <person name="Luo Z.H."/>
            <person name="Li M."/>
        </authorList>
    </citation>
    <scope>NUCLEOTIDE SEQUENCE [LARGE SCALE GENOMIC DNA]</scope>
    <source>
        <strain evidence="9">SpSt-629</strain>
        <strain evidence="10">SpSt-688</strain>
    </source>
</reference>
<evidence type="ECO:0000256" key="7">
    <source>
        <dbReference type="RuleBase" id="RU363032"/>
    </source>
</evidence>
<keyword evidence="4 7" id="KW-0812">Transmembrane</keyword>
<comment type="caution">
    <text evidence="10">The sequence shown here is derived from an EMBL/GenBank/DDBJ whole genome shotgun (WGS) entry which is preliminary data.</text>
</comment>
<feature type="domain" description="ABC transmembrane type-1" evidence="8">
    <location>
        <begin position="100"/>
        <end position="325"/>
    </location>
</feature>
<keyword evidence="6 7" id="KW-0472">Membrane</keyword>
<evidence type="ECO:0000259" key="8">
    <source>
        <dbReference type="PROSITE" id="PS50928"/>
    </source>
</evidence>